<dbReference type="AlphaFoldDB" id="A0A1Q9DMF3"/>
<feature type="compositionally biased region" description="Basic and acidic residues" evidence="1">
    <location>
        <begin position="224"/>
        <end position="233"/>
    </location>
</feature>
<sequence length="280" mass="31780">MVMVMVMVMPMMMVMMVAMMMPVLMKMMMMMMMMMMVMMMMMMRMLRPMVMMMMMMMVMVMTMIYEDDNDDDDDDDDVDVGDDGDDWLVDWLVDWLLIMRMMLLMMMMMMLVMMMMMIIIIIIMVVVILLRMMMPWGRSQPVITMIIKSGYMVDPVNLGLVSAAVVATMLLLMGLQAQFSCAICILSAWPGFHVPDGAVVRPKAIPQVTLPIEPVSRPRVVDAEEQELGREEPDCPPPGWVGRSKSAAAPAKKLRVKVLGNLRASQPDRSCIAAPVGPRS</sequence>
<feature type="region of interest" description="Disordered" evidence="1">
    <location>
        <begin position="224"/>
        <end position="247"/>
    </location>
</feature>
<dbReference type="EMBL" id="LSRX01000470">
    <property type="protein sequence ID" value="OLP96348.1"/>
    <property type="molecule type" value="Genomic_DNA"/>
</dbReference>
<gene>
    <name evidence="3" type="ORF">AK812_SmicGene21429</name>
</gene>
<evidence type="ECO:0000313" key="4">
    <source>
        <dbReference type="Proteomes" id="UP000186817"/>
    </source>
</evidence>
<comment type="caution">
    <text evidence="3">The sequence shown here is derived from an EMBL/GenBank/DDBJ whole genome shotgun (WGS) entry which is preliminary data.</text>
</comment>
<evidence type="ECO:0000256" key="1">
    <source>
        <dbReference type="SAM" id="MobiDB-lite"/>
    </source>
</evidence>
<accession>A0A1Q9DMF3</accession>
<name>A0A1Q9DMF3_SYMMI</name>
<protein>
    <submittedName>
        <fullName evidence="3">Uncharacterized protein</fullName>
    </submittedName>
</protein>
<feature type="transmembrane region" description="Helical" evidence="2">
    <location>
        <begin position="97"/>
        <end position="130"/>
    </location>
</feature>
<keyword evidence="2" id="KW-0472">Membrane</keyword>
<keyword evidence="2" id="KW-1133">Transmembrane helix</keyword>
<keyword evidence="2" id="KW-0812">Transmembrane</keyword>
<feature type="transmembrane region" description="Helical" evidence="2">
    <location>
        <begin position="151"/>
        <end position="175"/>
    </location>
</feature>
<organism evidence="3 4">
    <name type="scientific">Symbiodinium microadriaticum</name>
    <name type="common">Dinoflagellate</name>
    <name type="synonym">Zooxanthella microadriatica</name>
    <dbReference type="NCBI Taxonomy" id="2951"/>
    <lineage>
        <taxon>Eukaryota</taxon>
        <taxon>Sar</taxon>
        <taxon>Alveolata</taxon>
        <taxon>Dinophyceae</taxon>
        <taxon>Suessiales</taxon>
        <taxon>Symbiodiniaceae</taxon>
        <taxon>Symbiodinium</taxon>
    </lineage>
</organism>
<dbReference type="Proteomes" id="UP000186817">
    <property type="component" value="Unassembled WGS sequence"/>
</dbReference>
<evidence type="ECO:0000313" key="3">
    <source>
        <dbReference type="EMBL" id="OLP96348.1"/>
    </source>
</evidence>
<evidence type="ECO:0000256" key="2">
    <source>
        <dbReference type="SAM" id="Phobius"/>
    </source>
</evidence>
<proteinExistence type="predicted"/>
<reference evidence="3 4" key="1">
    <citation type="submission" date="2016-02" db="EMBL/GenBank/DDBJ databases">
        <title>Genome analysis of coral dinoflagellate symbionts highlights evolutionary adaptations to a symbiotic lifestyle.</title>
        <authorList>
            <person name="Aranda M."/>
            <person name="Li Y."/>
            <person name="Liew Y.J."/>
            <person name="Baumgarten S."/>
            <person name="Simakov O."/>
            <person name="Wilson M."/>
            <person name="Piel J."/>
            <person name="Ashoor H."/>
            <person name="Bougouffa S."/>
            <person name="Bajic V.B."/>
            <person name="Ryu T."/>
            <person name="Ravasi T."/>
            <person name="Bayer T."/>
            <person name="Micklem G."/>
            <person name="Kim H."/>
            <person name="Bhak J."/>
            <person name="Lajeunesse T.C."/>
            <person name="Voolstra C.R."/>
        </authorList>
    </citation>
    <scope>NUCLEOTIDE SEQUENCE [LARGE SCALE GENOMIC DNA]</scope>
    <source>
        <strain evidence="3 4">CCMP2467</strain>
    </source>
</reference>
<keyword evidence="4" id="KW-1185">Reference proteome</keyword>